<evidence type="ECO:0000313" key="4">
    <source>
        <dbReference type="EMBL" id="SDQ18735.1"/>
    </source>
</evidence>
<evidence type="ECO:0000313" key="6">
    <source>
        <dbReference type="Proteomes" id="UP000255421"/>
    </source>
</evidence>
<evidence type="ECO:0000259" key="2">
    <source>
        <dbReference type="Pfam" id="PF25934"/>
    </source>
</evidence>
<dbReference type="Proteomes" id="UP000255421">
    <property type="component" value="Unassembled WGS sequence"/>
</dbReference>
<protein>
    <recommendedName>
        <fullName evidence="2">DUF7979 domain-containing protein</fullName>
    </recommendedName>
</protein>
<keyword evidence="1" id="KW-0472">Membrane</keyword>
<accession>A0A1H0YU85</accession>
<sequence>MSSKRTVRVLLLVGLLLLPGPVYAIEAERLDGPERHRVANGYTATPIDAENDSRLADQYAVRLAFNPEDVEYRHVASGLRAPNRTRSTLERAIRNGSATVDSLAVRSDVRRLRRNYTFLTESYDAYYAYSLSSGTVATTRANDSEIAAAVRDELVVEYETLSAAERATFRKVRNATVSEDAYDYRPWQDEPMPSAAIVERNGTHYAVETASHTDDFDFPDGLLLGVVASAVGVVCLLTSGGIWLSGLWRD</sequence>
<name>A0A1H0YU85_9EURY</name>
<reference evidence="4" key="2">
    <citation type="submission" date="2016-10" db="EMBL/GenBank/DDBJ databases">
        <authorList>
            <person name="de Groot N.N."/>
        </authorList>
    </citation>
    <scope>NUCLEOTIDE SEQUENCE [LARGE SCALE GENOMIC DNA]</scope>
    <source>
        <strain evidence="4">CGMCC 1.12397</strain>
    </source>
</reference>
<dbReference type="OrthoDB" id="307169at2157"/>
<feature type="domain" description="DUF7979" evidence="2">
    <location>
        <begin position="139"/>
        <end position="208"/>
    </location>
</feature>
<reference evidence="3 6" key="3">
    <citation type="submission" date="2018-07" db="EMBL/GenBank/DDBJ databases">
        <title>Genome sequence of extremly halophilic archaeon Halopelagius longus strain BC12-B1.</title>
        <authorList>
            <person name="Zhang X."/>
        </authorList>
    </citation>
    <scope>NUCLEOTIDE SEQUENCE [LARGE SCALE GENOMIC DNA]</scope>
    <source>
        <strain evidence="3 6">BC12-B1</strain>
    </source>
</reference>
<dbReference type="Pfam" id="PF25934">
    <property type="entry name" value="DUF7979"/>
    <property type="match status" value="1"/>
</dbReference>
<gene>
    <name evidence="3" type="ORF">DWB78_13635</name>
    <name evidence="4" type="ORF">SAMN05216278_0847</name>
</gene>
<keyword evidence="1" id="KW-0812">Transmembrane</keyword>
<dbReference type="EMBL" id="QQST01000001">
    <property type="protein sequence ID" value="RDI72681.1"/>
    <property type="molecule type" value="Genomic_DNA"/>
</dbReference>
<dbReference type="EMBL" id="FNKQ01000001">
    <property type="protein sequence ID" value="SDQ18735.1"/>
    <property type="molecule type" value="Genomic_DNA"/>
</dbReference>
<evidence type="ECO:0000313" key="5">
    <source>
        <dbReference type="Proteomes" id="UP000199289"/>
    </source>
</evidence>
<dbReference type="Proteomes" id="UP000199289">
    <property type="component" value="Unassembled WGS sequence"/>
</dbReference>
<feature type="transmembrane region" description="Helical" evidence="1">
    <location>
        <begin position="222"/>
        <end position="244"/>
    </location>
</feature>
<dbReference type="RefSeq" id="WP_092533353.1">
    <property type="nucleotide sequence ID" value="NZ_FNKQ01000001.1"/>
</dbReference>
<evidence type="ECO:0000313" key="3">
    <source>
        <dbReference type="EMBL" id="RDI72681.1"/>
    </source>
</evidence>
<proteinExistence type="predicted"/>
<evidence type="ECO:0000256" key="1">
    <source>
        <dbReference type="SAM" id="Phobius"/>
    </source>
</evidence>
<organism evidence="4 5">
    <name type="scientific">Halopelagius longus</name>
    <dbReference type="NCBI Taxonomy" id="1236180"/>
    <lineage>
        <taxon>Archaea</taxon>
        <taxon>Methanobacteriati</taxon>
        <taxon>Methanobacteriota</taxon>
        <taxon>Stenosarchaea group</taxon>
        <taxon>Halobacteria</taxon>
        <taxon>Halobacteriales</taxon>
        <taxon>Haloferacaceae</taxon>
    </lineage>
</organism>
<reference evidence="5" key="1">
    <citation type="submission" date="2016-10" db="EMBL/GenBank/DDBJ databases">
        <authorList>
            <person name="Varghese N."/>
            <person name="Submissions S."/>
        </authorList>
    </citation>
    <scope>NUCLEOTIDE SEQUENCE [LARGE SCALE GENOMIC DNA]</scope>
    <source>
        <strain evidence="5">CGMCC 1.12397</strain>
    </source>
</reference>
<keyword evidence="6" id="KW-1185">Reference proteome</keyword>
<keyword evidence="1" id="KW-1133">Transmembrane helix</keyword>
<dbReference type="InterPro" id="IPR058285">
    <property type="entry name" value="DUF7979"/>
</dbReference>
<dbReference type="AlphaFoldDB" id="A0A1H0YU85"/>